<gene>
    <name evidence="1" type="ORF">GGR13_001930</name>
</gene>
<protein>
    <submittedName>
        <fullName evidence="1">Lipopolysaccharide biosynthesis protein</fullName>
    </submittedName>
</protein>
<dbReference type="Pfam" id="PF05045">
    <property type="entry name" value="RgpF"/>
    <property type="match status" value="1"/>
</dbReference>
<organism evidence="1 2">
    <name type="scientific">Brevundimonas variabilis</name>
    <dbReference type="NCBI Taxonomy" id="74312"/>
    <lineage>
        <taxon>Bacteria</taxon>
        <taxon>Pseudomonadati</taxon>
        <taxon>Pseudomonadota</taxon>
        <taxon>Alphaproteobacteria</taxon>
        <taxon>Caulobacterales</taxon>
        <taxon>Caulobacteraceae</taxon>
        <taxon>Brevundimonas</taxon>
    </lineage>
</organism>
<name>A0A7W9CIT6_9CAUL</name>
<accession>A0A7W9CIT6</accession>
<dbReference type="Proteomes" id="UP000545037">
    <property type="component" value="Unassembled WGS sequence"/>
</dbReference>
<dbReference type="InterPro" id="IPR007739">
    <property type="entry name" value="RgpF"/>
</dbReference>
<keyword evidence="2" id="KW-1185">Reference proteome</keyword>
<dbReference type="RefSeq" id="WP_183213307.1">
    <property type="nucleotide sequence ID" value="NZ_JACHOR010000003.1"/>
</dbReference>
<dbReference type="AlphaFoldDB" id="A0A7W9CIT6"/>
<evidence type="ECO:0000313" key="2">
    <source>
        <dbReference type="Proteomes" id="UP000545037"/>
    </source>
</evidence>
<evidence type="ECO:0000313" key="1">
    <source>
        <dbReference type="EMBL" id="MBB5746326.1"/>
    </source>
</evidence>
<proteinExistence type="predicted"/>
<dbReference type="EMBL" id="JACHOR010000003">
    <property type="protein sequence ID" value="MBB5746326.1"/>
    <property type="molecule type" value="Genomic_DNA"/>
</dbReference>
<comment type="caution">
    <text evidence="1">The sequence shown here is derived from an EMBL/GenBank/DDBJ whole genome shotgun (WGS) entry which is preliminary data.</text>
</comment>
<sequence>MSHPSEKKNKHLFGPLRVVKAAATLSKARDIPFKWHREPIIEAGRKVCLFVSYAPSSSVPAHAIQLARAWEAQGYDVVLLVNADDVCTLGLSTIPDSFAGVMVRENRGYDFGAWATALTTISGLADASHVVIGNDSVYGPLDRFAEFVGRLEQCDADIVGATSSYDVTFHLQSYVLLFKAKALKSAAFWRFWGSVWAGDRRHAIHFYELRFTKLMIQTGLTCAALFPSEPGSPSLNPTHSQWYKLIEQGFPFLKADGVRSGLLAAGPQSWSEVYQENGGDIDVVLRHVKSRA</sequence>
<reference evidence="1 2" key="1">
    <citation type="submission" date="2020-08" db="EMBL/GenBank/DDBJ databases">
        <title>Genomic Encyclopedia of Type Strains, Phase IV (KMG-IV): sequencing the most valuable type-strain genomes for metagenomic binning, comparative biology and taxonomic classification.</title>
        <authorList>
            <person name="Goeker M."/>
        </authorList>
    </citation>
    <scope>NUCLEOTIDE SEQUENCE [LARGE SCALE GENOMIC DNA]</scope>
    <source>
        <strain evidence="1 2">DSM 4737</strain>
    </source>
</reference>